<gene>
    <name evidence="3" type="ORF">KVP70_10680</name>
    <name evidence="4" type="ORF">L1274_003078</name>
</gene>
<dbReference type="InterPro" id="IPR014004">
    <property type="entry name" value="Transpt-assoc_nodulatn_dom_bac"/>
</dbReference>
<reference evidence="4" key="2">
    <citation type="submission" date="2022-03" db="EMBL/GenBank/DDBJ databases">
        <title>Genome Encyclopedia of Bacteria and Archaea VI: Functional Genomics of Type Strains.</title>
        <authorList>
            <person name="Whitman W."/>
        </authorList>
    </citation>
    <scope>NUCLEOTIDE SEQUENCE</scope>
    <source>
        <strain evidence="4">HSC-15S17</strain>
    </source>
</reference>
<dbReference type="InterPro" id="IPR051686">
    <property type="entry name" value="Lipoprotein_DolP"/>
</dbReference>
<feature type="chain" id="PRO_5041281347" evidence="1">
    <location>
        <begin position="19"/>
        <end position="237"/>
    </location>
</feature>
<proteinExistence type="predicted"/>
<feature type="domain" description="BON" evidence="2">
    <location>
        <begin position="170"/>
        <end position="237"/>
    </location>
</feature>
<feature type="signal peptide" evidence="1">
    <location>
        <begin position="1"/>
        <end position="18"/>
    </location>
</feature>
<reference evidence="3" key="1">
    <citation type="submission" date="2021-07" db="EMBL/GenBank/DDBJ databases">
        <title>Characterization of violacein-producing bacteria and related species.</title>
        <authorList>
            <person name="Wilson H.S."/>
            <person name="De Leon M.E."/>
        </authorList>
    </citation>
    <scope>NUCLEOTIDE SEQUENCE</scope>
    <source>
        <strain evidence="3">HSC-15S17</strain>
    </source>
</reference>
<dbReference type="EMBL" id="JALJZU010000006">
    <property type="protein sequence ID" value="MCP2009349.1"/>
    <property type="molecule type" value="Genomic_DNA"/>
</dbReference>
<dbReference type="EMBL" id="JAHTGR010000004">
    <property type="protein sequence ID" value="MBV6321402.1"/>
    <property type="molecule type" value="Genomic_DNA"/>
</dbReference>
<dbReference type="SMART" id="SM00749">
    <property type="entry name" value="BON"/>
    <property type="match status" value="1"/>
</dbReference>
<sequence length="237" mass="24926">MNKILLFVMATAASASFAASMPNDDTVAYKATTKQAEIDYKSAKAACGGQSGTAKDICVEQAKVTRANTEANAVMQYKNDKRSVQKAETEVADANYNLAKAKCAPMTGADKDSCLDSAKSVHVAAINDAKAGKKMADTAQTGIDCSTMTGTDKVSCETRQKSAMAKDTVADSVITTKVKTELLAEPALKSLDVHVETTNGTVMLSGFVPSQAEVDKAVDVARNVEGVNKVQSSLRIK</sequence>
<dbReference type="PANTHER" id="PTHR34606:SF16">
    <property type="entry name" value="BON DOMAIN-CONTAINING PROTEIN"/>
    <property type="match status" value="1"/>
</dbReference>
<accession>A0AA41L4U1</accession>
<dbReference type="InterPro" id="IPR007055">
    <property type="entry name" value="BON_dom"/>
</dbReference>
<dbReference type="AlphaFoldDB" id="A0AA41L4U1"/>
<evidence type="ECO:0000313" key="6">
    <source>
        <dbReference type="Proteomes" id="UP001162889"/>
    </source>
</evidence>
<evidence type="ECO:0000256" key="1">
    <source>
        <dbReference type="SAM" id="SignalP"/>
    </source>
</evidence>
<dbReference type="PANTHER" id="PTHR34606">
    <property type="entry name" value="BON DOMAIN-CONTAINING PROTEIN"/>
    <property type="match status" value="1"/>
</dbReference>
<keyword evidence="6" id="KW-1185">Reference proteome</keyword>
<evidence type="ECO:0000313" key="4">
    <source>
        <dbReference type="EMBL" id="MCP2009349.1"/>
    </source>
</evidence>
<evidence type="ECO:0000313" key="3">
    <source>
        <dbReference type="EMBL" id="MBV6321402.1"/>
    </source>
</evidence>
<dbReference type="Pfam" id="PF04972">
    <property type="entry name" value="BON"/>
    <property type="match status" value="1"/>
</dbReference>
<name>A0AA41L4U1_9BURK</name>
<dbReference type="Proteomes" id="UP001155901">
    <property type="component" value="Unassembled WGS sequence"/>
</dbReference>
<dbReference type="PROSITE" id="PS50914">
    <property type="entry name" value="BON"/>
    <property type="match status" value="1"/>
</dbReference>
<dbReference type="Proteomes" id="UP001162889">
    <property type="component" value="Unassembled WGS sequence"/>
</dbReference>
<evidence type="ECO:0000313" key="5">
    <source>
        <dbReference type="Proteomes" id="UP001155901"/>
    </source>
</evidence>
<comment type="caution">
    <text evidence="3">The sequence shown here is derived from an EMBL/GenBank/DDBJ whole genome shotgun (WGS) entry which is preliminary data.</text>
</comment>
<dbReference type="RefSeq" id="WP_217942125.1">
    <property type="nucleotide sequence ID" value="NZ_JAHTGR010000004.1"/>
</dbReference>
<evidence type="ECO:0000259" key="2">
    <source>
        <dbReference type="PROSITE" id="PS50914"/>
    </source>
</evidence>
<protein>
    <submittedName>
        <fullName evidence="3">BON domain-containing protein</fullName>
    </submittedName>
    <submittedName>
        <fullName evidence="4">Osmotically-inducible protein OsmY</fullName>
    </submittedName>
</protein>
<organism evidence="3 5">
    <name type="scientific">Duganella violaceipulchra</name>
    <dbReference type="NCBI Taxonomy" id="2849652"/>
    <lineage>
        <taxon>Bacteria</taxon>
        <taxon>Pseudomonadati</taxon>
        <taxon>Pseudomonadota</taxon>
        <taxon>Betaproteobacteria</taxon>
        <taxon>Burkholderiales</taxon>
        <taxon>Oxalobacteraceae</taxon>
        <taxon>Telluria group</taxon>
        <taxon>Duganella</taxon>
    </lineage>
</organism>
<keyword evidence="1" id="KW-0732">Signal</keyword>